<dbReference type="Gene3D" id="3.40.630.30">
    <property type="match status" value="1"/>
</dbReference>
<evidence type="ECO:0000259" key="1">
    <source>
        <dbReference type="PROSITE" id="PS51186"/>
    </source>
</evidence>
<gene>
    <name evidence="2" type="ORF">SMSP2_01666</name>
</gene>
<dbReference type="SUPFAM" id="SSF55729">
    <property type="entry name" value="Acyl-CoA N-acyltransferases (Nat)"/>
    <property type="match status" value="1"/>
</dbReference>
<feature type="domain" description="N-acetyltransferase" evidence="1">
    <location>
        <begin position="11"/>
        <end position="167"/>
    </location>
</feature>
<name>A0A1Q2MF17_9BACT</name>
<evidence type="ECO:0000313" key="3">
    <source>
        <dbReference type="Proteomes" id="UP000188181"/>
    </source>
</evidence>
<dbReference type="KEGG" id="pbas:SMSP2_01666"/>
<dbReference type="EMBL" id="CP019646">
    <property type="protein sequence ID" value="AQQ71295.1"/>
    <property type="molecule type" value="Genomic_DNA"/>
</dbReference>
<protein>
    <recommendedName>
        <fullName evidence="1">N-acetyltransferase domain-containing protein</fullName>
    </recommendedName>
</protein>
<dbReference type="Proteomes" id="UP000188181">
    <property type="component" value="Chromosome"/>
</dbReference>
<evidence type="ECO:0000313" key="2">
    <source>
        <dbReference type="EMBL" id="AQQ71295.1"/>
    </source>
</evidence>
<proteinExistence type="predicted"/>
<dbReference type="InterPro" id="IPR016181">
    <property type="entry name" value="Acyl_CoA_acyltransferase"/>
</dbReference>
<dbReference type="AlphaFoldDB" id="A0A1Q2MF17"/>
<dbReference type="OrthoDB" id="288530at2"/>
<dbReference type="PROSITE" id="PS51186">
    <property type="entry name" value="GNAT"/>
    <property type="match status" value="1"/>
</dbReference>
<dbReference type="InterPro" id="IPR000182">
    <property type="entry name" value="GNAT_dom"/>
</dbReference>
<dbReference type="STRING" id="1851148.SMSP2_01666"/>
<reference evidence="3" key="1">
    <citation type="submission" date="2017-02" db="EMBL/GenBank/DDBJ databases">
        <title>Comparative genomics and description of representatives of a novel lineage of planctomycetes thriving in anoxic sediments.</title>
        <authorList>
            <person name="Spring S."/>
            <person name="Bunk B."/>
            <person name="Sproer C."/>
        </authorList>
    </citation>
    <scope>NUCLEOTIDE SEQUENCE [LARGE SCALE GENOMIC DNA]</scope>
    <source>
        <strain evidence="3">SM-Chi-D1</strain>
    </source>
</reference>
<dbReference type="GO" id="GO:0016747">
    <property type="term" value="F:acyltransferase activity, transferring groups other than amino-acyl groups"/>
    <property type="evidence" value="ECO:0007669"/>
    <property type="project" value="InterPro"/>
</dbReference>
<accession>A0A1Q2MF17</accession>
<organism evidence="2 3">
    <name type="scientific">Limihaloglobus sulfuriphilus</name>
    <dbReference type="NCBI Taxonomy" id="1851148"/>
    <lineage>
        <taxon>Bacteria</taxon>
        <taxon>Pseudomonadati</taxon>
        <taxon>Planctomycetota</taxon>
        <taxon>Phycisphaerae</taxon>
        <taxon>Sedimentisphaerales</taxon>
        <taxon>Sedimentisphaeraceae</taxon>
        <taxon>Limihaloglobus</taxon>
    </lineage>
</organism>
<keyword evidence="3" id="KW-1185">Reference proteome</keyword>
<dbReference type="RefSeq" id="WP_146683485.1">
    <property type="nucleotide sequence ID" value="NZ_CP019646.1"/>
</dbReference>
<sequence length="240" mass="27280">MQTAEELHRRIRLRKATPGDYALLRPFHYAPGSPGLIARSFAFHDTAGGARYPIAVIIYSRPTLNCRGRNQACSGYFAKITDPKARAMSINRNILRLSRLVVHPAYRGLGLASRIIAESLLPAGKPLIEVISAMPQFGTLFEKNGFHRIEAKPDRERENLLAAIKDAGFGLEPLWNPEPFLDDLPRLPREKRERIIRSSRRFMSRYRSKQLLCSTHAAAEAIKRIRTGGSYYWRLTGRLR</sequence>
<dbReference type="CDD" id="cd04301">
    <property type="entry name" value="NAT_SF"/>
    <property type="match status" value="1"/>
</dbReference>